<feature type="compositionally biased region" description="Low complexity" evidence="1">
    <location>
        <begin position="360"/>
        <end position="378"/>
    </location>
</feature>
<feature type="compositionally biased region" description="Basic and acidic residues" evidence="1">
    <location>
        <begin position="661"/>
        <end position="673"/>
    </location>
</feature>
<dbReference type="EMBL" id="ML143399">
    <property type="protein sequence ID" value="TBU31531.1"/>
    <property type="molecule type" value="Genomic_DNA"/>
</dbReference>
<dbReference type="OrthoDB" id="8922241at2759"/>
<feature type="region of interest" description="Disordered" evidence="1">
    <location>
        <begin position="661"/>
        <end position="705"/>
    </location>
</feature>
<feature type="compositionally biased region" description="Polar residues" evidence="1">
    <location>
        <begin position="484"/>
        <end position="496"/>
    </location>
</feature>
<feature type="compositionally biased region" description="Low complexity" evidence="1">
    <location>
        <begin position="674"/>
        <end position="686"/>
    </location>
</feature>
<evidence type="ECO:0000259" key="2">
    <source>
        <dbReference type="Pfam" id="PF25550"/>
    </source>
</evidence>
<evidence type="ECO:0000313" key="3">
    <source>
        <dbReference type="EMBL" id="TBU31531.1"/>
    </source>
</evidence>
<evidence type="ECO:0000256" key="1">
    <source>
        <dbReference type="SAM" id="MobiDB-lite"/>
    </source>
</evidence>
<feature type="compositionally biased region" description="Acidic residues" evidence="1">
    <location>
        <begin position="524"/>
        <end position="533"/>
    </location>
</feature>
<proteinExistence type="predicted"/>
<accession>A0A4Q9MY75</accession>
<feature type="domain" description="DUF7928" evidence="2">
    <location>
        <begin position="54"/>
        <end position="167"/>
    </location>
</feature>
<dbReference type="AlphaFoldDB" id="A0A4Q9MY75"/>
<feature type="region of interest" description="Disordered" evidence="1">
    <location>
        <begin position="459"/>
        <end position="606"/>
    </location>
</feature>
<dbReference type="Proteomes" id="UP000292957">
    <property type="component" value="Unassembled WGS sequence"/>
</dbReference>
<reference evidence="3" key="1">
    <citation type="submission" date="2019-01" db="EMBL/GenBank/DDBJ databases">
        <title>Draft genome sequences of three monokaryotic isolates of the white-rot basidiomycete fungus Dichomitus squalens.</title>
        <authorList>
            <consortium name="DOE Joint Genome Institute"/>
            <person name="Lopez S.C."/>
            <person name="Andreopoulos B."/>
            <person name="Pangilinan J."/>
            <person name="Lipzen A."/>
            <person name="Riley R."/>
            <person name="Ahrendt S."/>
            <person name="Ng V."/>
            <person name="Barry K."/>
            <person name="Daum C."/>
            <person name="Grigoriev I.V."/>
            <person name="Hilden K.S."/>
            <person name="Makela M.R."/>
            <person name="de Vries R.P."/>
        </authorList>
    </citation>
    <scope>NUCLEOTIDE SEQUENCE [LARGE SCALE GENOMIC DNA]</scope>
    <source>
        <strain evidence="3">OM18370.1</strain>
    </source>
</reference>
<feature type="compositionally biased region" description="Acidic residues" evidence="1">
    <location>
        <begin position="502"/>
        <end position="516"/>
    </location>
</feature>
<feature type="compositionally biased region" description="Low complexity" evidence="1">
    <location>
        <begin position="459"/>
        <end position="481"/>
    </location>
</feature>
<protein>
    <recommendedName>
        <fullName evidence="2">DUF7928 domain-containing protein</fullName>
    </recommendedName>
</protein>
<dbReference type="Pfam" id="PF25550">
    <property type="entry name" value="DUF7928"/>
    <property type="match status" value="1"/>
</dbReference>
<feature type="compositionally biased region" description="Low complexity" evidence="1">
    <location>
        <begin position="544"/>
        <end position="553"/>
    </location>
</feature>
<organism evidence="3">
    <name type="scientific">Dichomitus squalens</name>
    <dbReference type="NCBI Taxonomy" id="114155"/>
    <lineage>
        <taxon>Eukaryota</taxon>
        <taxon>Fungi</taxon>
        <taxon>Dikarya</taxon>
        <taxon>Basidiomycota</taxon>
        <taxon>Agaricomycotina</taxon>
        <taxon>Agaricomycetes</taxon>
        <taxon>Polyporales</taxon>
        <taxon>Polyporaceae</taxon>
        <taxon>Dichomitus</taxon>
    </lineage>
</organism>
<sequence>MGGMDPQTEDDLNAFCSSVPLHFHCSSPALAMNASAQALQGVFRDLSRLCDGDHTVYLRTDSHSFVEIHRSGPRSLFTSTVAAFVPNVVIKLQTSLVPSIITAVTLQQGSPVLHTKSGLFIVENLAEIVNLVKHHKAAFIREDATLAVWANELQPALASLHQVLKELSVSLGRLDLVRIVEPSADYGEGLGGSDNDHIPFDDFIHGYESATPVDKMSEEAAYLEAQRLALQPLGLDDTLEGLYPISRTNLFDSLSSGSPMLGDSPFLSSAVSTGMSHMSLGHASQTSLSPCYSPISFDFDFSSPSISSDSASDCSAMSTPLTIAPSVLSSPQSSWSSPALPTIPEADLDETAQVECYDEASAASPVHSASPASSSNVSDTELTGESTSKRKRIKTEQSESTMEVVSEKTRARRAPRASSPAKAIAPYPRRAGKTVPQAIVPVPPAVKRALAPLPSRSLRYRSSSVPSTASSVSSASTSGESGSKRTNIARLTTKVTSAVCCDDNEREILESDDSGSEYEAGASELDELDDEYDGNYRPTKRTRSVTSSTRAESPGSSVTGSVRRKAVSPLIAAEKSSARKKKSSSYGGCRRKKGRGRAKAGKAAGPRPTCIWCDREFTRESDVLRHEQSSCKLYPFERKLDYCPLCDKIISRNDAVIRHQGSEDCKKRQHELGLAKAKTAKTKAGARVSKAAKEPLSPRRRRTKS</sequence>
<feature type="compositionally biased region" description="Basic residues" evidence="1">
    <location>
        <begin position="578"/>
        <end position="600"/>
    </location>
</feature>
<dbReference type="InterPro" id="IPR057688">
    <property type="entry name" value="DUF7928"/>
</dbReference>
<name>A0A4Q9MY75_9APHY</name>
<feature type="region of interest" description="Disordered" evidence="1">
    <location>
        <begin position="359"/>
        <end position="426"/>
    </location>
</feature>
<gene>
    <name evidence="3" type="ORF">BD311DRAFT_122839</name>
</gene>